<gene>
    <name evidence="3" type="ORF">PA7_19590</name>
</gene>
<dbReference type="RefSeq" id="WP_037057645.1">
    <property type="nucleotide sequence ID" value="NZ_AUII01000021.1"/>
</dbReference>
<dbReference type="STRING" id="1123024.GCA_000423625_03748"/>
<dbReference type="SUPFAM" id="SSF53474">
    <property type="entry name" value="alpha/beta-Hydrolases"/>
    <property type="match status" value="1"/>
</dbReference>
<evidence type="ECO:0000313" key="3">
    <source>
        <dbReference type="EMBL" id="GEL18122.1"/>
    </source>
</evidence>
<name>A0A511D000_9PSEU</name>
<dbReference type="Pfam" id="PF12697">
    <property type="entry name" value="Abhydrolase_6"/>
    <property type="match status" value="1"/>
</dbReference>
<dbReference type="PRINTS" id="PR00111">
    <property type="entry name" value="ABHYDROLASE"/>
</dbReference>
<dbReference type="OrthoDB" id="3396704at2"/>
<dbReference type="InterPro" id="IPR050266">
    <property type="entry name" value="AB_hydrolase_sf"/>
</dbReference>
<dbReference type="AlphaFoldDB" id="A0A511D000"/>
<keyword evidence="4" id="KW-1185">Reference proteome</keyword>
<dbReference type="EMBL" id="BJVI01000016">
    <property type="protein sequence ID" value="GEL18122.1"/>
    <property type="molecule type" value="Genomic_DNA"/>
</dbReference>
<keyword evidence="1" id="KW-0378">Hydrolase</keyword>
<dbReference type="Proteomes" id="UP000321328">
    <property type="component" value="Unassembled WGS sequence"/>
</dbReference>
<dbReference type="Gene3D" id="3.40.50.1820">
    <property type="entry name" value="alpha/beta hydrolase"/>
    <property type="match status" value="1"/>
</dbReference>
<dbReference type="GO" id="GO:0016020">
    <property type="term" value="C:membrane"/>
    <property type="evidence" value="ECO:0007669"/>
    <property type="project" value="TreeGrafter"/>
</dbReference>
<dbReference type="PANTHER" id="PTHR43798">
    <property type="entry name" value="MONOACYLGLYCEROL LIPASE"/>
    <property type="match status" value="1"/>
</dbReference>
<sequence>MTGRPFTAPGPVGALHGVDGGVPSERPPVVFVHGINGSAADWAEVAELLGEERRTIVFDLRGHGASVGCGPFGARDYLGDLLAVLDDRGIGRAHVVGSSFGGSVAVAAGALAAERTRSIVVLGGALCVEEPPDIEAGVAAMREAGATAVFAAMLAQISFAPGTDPALVRAAAERAGAREIDVIAEVTRTAFAADITPLAERAAVPALVMAGEHDRTTPVALAERLAAALRTTAQVLPGRGHLAMLEDPAAVAAPLREHLAAHDGGGDR</sequence>
<dbReference type="PANTHER" id="PTHR43798:SF31">
    <property type="entry name" value="AB HYDROLASE SUPERFAMILY PROTEIN YCLE"/>
    <property type="match status" value="1"/>
</dbReference>
<reference evidence="3 4" key="1">
    <citation type="submission" date="2019-07" db="EMBL/GenBank/DDBJ databases">
        <title>Whole genome shotgun sequence of Pseudonocardia asaccharolytica NBRC 16224.</title>
        <authorList>
            <person name="Hosoyama A."/>
            <person name="Uohara A."/>
            <person name="Ohji S."/>
            <person name="Ichikawa N."/>
        </authorList>
    </citation>
    <scope>NUCLEOTIDE SEQUENCE [LARGE SCALE GENOMIC DNA]</scope>
    <source>
        <strain evidence="3 4">NBRC 16224</strain>
    </source>
</reference>
<evidence type="ECO:0000256" key="1">
    <source>
        <dbReference type="ARBA" id="ARBA00022801"/>
    </source>
</evidence>
<dbReference type="GO" id="GO:0016787">
    <property type="term" value="F:hydrolase activity"/>
    <property type="evidence" value="ECO:0007669"/>
    <property type="project" value="UniProtKB-KW"/>
</dbReference>
<feature type="domain" description="AB hydrolase-1" evidence="2">
    <location>
        <begin position="29"/>
        <end position="253"/>
    </location>
</feature>
<organism evidence="3 4">
    <name type="scientific">Pseudonocardia asaccharolytica DSM 44247 = NBRC 16224</name>
    <dbReference type="NCBI Taxonomy" id="1123024"/>
    <lineage>
        <taxon>Bacteria</taxon>
        <taxon>Bacillati</taxon>
        <taxon>Actinomycetota</taxon>
        <taxon>Actinomycetes</taxon>
        <taxon>Pseudonocardiales</taxon>
        <taxon>Pseudonocardiaceae</taxon>
        <taxon>Pseudonocardia</taxon>
    </lineage>
</organism>
<comment type="caution">
    <text evidence="3">The sequence shown here is derived from an EMBL/GenBank/DDBJ whole genome shotgun (WGS) entry which is preliminary data.</text>
</comment>
<evidence type="ECO:0000313" key="4">
    <source>
        <dbReference type="Proteomes" id="UP000321328"/>
    </source>
</evidence>
<protein>
    <submittedName>
        <fullName evidence="3">2-succinyl-6-hydroxy-2,4-cyclohexadiene-1-carboxylate synthase</fullName>
    </submittedName>
</protein>
<accession>A0A511D000</accession>
<evidence type="ECO:0000259" key="2">
    <source>
        <dbReference type="Pfam" id="PF12697"/>
    </source>
</evidence>
<dbReference type="InterPro" id="IPR000073">
    <property type="entry name" value="AB_hydrolase_1"/>
</dbReference>
<proteinExistence type="predicted"/>
<dbReference type="InterPro" id="IPR029058">
    <property type="entry name" value="AB_hydrolase_fold"/>
</dbReference>